<accession>A0A8K0NX51</accession>
<keyword evidence="3" id="KW-1185">Reference proteome</keyword>
<dbReference type="Proteomes" id="UP000792457">
    <property type="component" value="Unassembled WGS sequence"/>
</dbReference>
<name>A0A8K0NX51_LADFU</name>
<dbReference type="GO" id="GO:1902936">
    <property type="term" value="F:phosphatidylinositol bisphosphate binding"/>
    <property type="evidence" value="ECO:0007669"/>
    <property type="project" value="TreeGrafter"/>
</dbReference>
<evidence type="ECO:0000259" key="1">
    <source>
        <dbReference type="PROSITE" id="PS50191"/>
    </source>
</evidence>
<dbReference type="Gene3D" id="3.40.525.10">
    <property type="entry name" value="CRAL-TRIO lipid binding domain"/>
    <property type="match status" value="1"/>
</dbReference>
<reference evidence="2" key="2">
    <citation type="submission" date="2017-10" db="EMBL/GenBank/DDBJ databases">
        <title>Ladona fulva Genome sequencing and assembly.</title>
        <authorList>
            <person name="Murali S."/>
            <person name="Richards S."/>
            <person name="Bandaranaike D."/>
            <person name="Bellair M."/>
            <person name="Blankenburg K."/>
            <person name="Chao H."/>
            <person name="Dinh H."/>
            <person name="Doddapaneni H."/>
            <person name="Dugan-Rocha S."/>
            <person name="Elkadiri S."/>
            <person name="Gnanaolivu R."/>
            <person name="Hernandez B."/>
            <person name="Skinner E."/>
            <person name="Javaid M."/>
            <person name="Lee S."/>
            <person name="Li M."/>
            <person name="Ming W."/>
            <person name="Munidasa M."/>
            <person name="Muniz J."/>
            <person name="Nguyen L."/>
            <person name="Hughes D."/>
            <person name="Osuji N."/>
            <person name="Pu L.-L."/>
            <person name="Puazo M."/>
            <person name="Qu C."/>
            <person name="Quiroz J."/>
            <person name="Raj R."/>
            <person name="Weissenberger G."/>
            <person name="Xin Y."/>
            <person name="Zou X."/>
            <person name="Han Y."/>
            <person name="Worley K."/>
            <person name="Muzny D."/>
            <person name="Gibbs R."/>
        </authorList>
    </citation>
    <scope>NUCLEOTIDE SEQUENCE</scope>
    <source>
        <strain evidence="2">Sampled in the wild</strain>
    </source>
</reference>
<dbReference type="PANTHER" id="PTHR10174">
    <property type="entry name" value="ALPHA-TOCOPHEROL TRANSFER PROTEIN-RELATED"/>
    <property type="match status" value="1"/>
</dbReference>
<dbReference type="GO" id="GO:0016020">
    <property type="term" value="C:membrane"/>
    <property type="evidence" value="ECO:0007669"/>
    <property type="project" value="TreeGrafter"/>
</dbReference>
<dbReference type="InterPro" id="IPR036865">
    <property type="entry name" value="CRAL-TRIO_dom_sf"/>
</dbReference>
<dbReference type="InterPro" id="IPR001251">
    <property type="entry name" value="CRAL-TRIO_dom"/>
</dbReference>
<reference evidence="2" key="1">
    <citation type="submission" date="2013-04" db="EMBL/GenBank/DDBJ databases">
        <authorList>
            <person name="Qu J."/>
            <person name="Murali S.C."/>
            <person name="Bandaranaike D."/>
            <person name="Bellair M."/>
            <person name="Blankenburg K."/>
            <person name="Chao H."/>
            <person name="Dinh H."/>
            <person name="Doddapaneni H."/>
            <person name="Downs B."/>
            <person name="Dugan-Rocha S."/>
            <person name="Elkadiri S."/>
            <person name="Gnanaolivu R.D."/>
            <person name="Hernandez B."/>
            <person name="Javaid M."/>
            <person name="Jayaseelan J.C."/>
            <person name="Lee S."/>
            <person name="Li M."/>
            <person name="Ming W."/>
            <person name="Munidasa M."/>
            <person name="Muniz J."/>
            <person name="Nguyen L."/>
            <person name="Ongeri F."/>
            <person name="Osuji N."/>
            <person name="Pu L.-L."/>
            <person name="Puazo M."/>
            <person name="Qu C."/>
            <person name="Quiroz J."/>
            <person name="Raj R."/>
            <person name="Weissenberger G."/>
            <person name="Xin Y."/>
            <person name="Zou X."/>
            <person name="Han Y."/>
            <person name="Richards S."/>
            <person name="Worley K."/>
            <person name="Muzny D."/>
            <person name="Gibbs R."/>
        </authorList>
    </citation>
    <scope>NUCLEOTIDE SEQUENCE</scope>
    <source>
        <strain evidence="2">Sampled in the wild</strain>
    </source>
</reference>
<evidence type="ECO:0000313" key="2">
    <source>
        <dbReference type="EMBL" id="KAG8223024.1"/>
    </source>
</evidence>
<feature type="domain" description="CRAL-TRIO" evidence="1">
    <location>
        <begin position="88"/>
        <end position="286"/>
    </location>
</feature>
<gene>
    <name evidence="2" type="ORF">J437_LFUL001346</name>
</gene>
<dbReference type="CDD" id="cd00170">
    <property type="entry name" value="SEC14"/>
    <property type="match status" value="1"/>
</dbReference>
<dbReference type="SUPFAM" id="SSF46938">
    <property type="entry name" value="CRAL/TRIO N-terminal domain"/>
    <property type="match status" value="1"/>
</dbReference>
<protein>
    <recommendedName>
        <fullName evidence="1">CRAL-TRIO domain-containing protein</fullName>
    </recommendedName>
</protein>
<dbReference type="EMBL" id="KZ308150">
    <property type="protein sequence ID" value="KAG8223024.1"/>
    <property type="molecule type" value="Genomic_DNA"/>
</dbReference>
<dbReference type="OrthoDB" id="6682367at2759"/>
<dbReference type="SUPFAM" id="SSF52087">
    <property type="entry name" value="CRAL/TRIO domain"/>
    <property type="match status" value="1"/>
</dbReference>
<dbReference type="AlphaFoldDB" id="A0A8K0NX51"/>
<sequence>MVVISEELGCGTRNGLKNENEKNEDSAALQNWMLKQPHLPRVTSYDRFLRRFLYVCDGSLEKAKSVIEVYFTLRAAIPELFDRRDPTSPEIQEVFNLTDMVPLPITTPEGYHVQLYRLADTDASRMVITDWLKVFVMLLDMRIGDEDDCVRTKKRSEMIGDSEYDLSLFPKGCKLRYDTQDIFCAGDIPLYDSKGITLSHLTKLAVPILKKFMTYVQEGHPVRLRGIHVMNAAPIVDKLLNILKPFMKNEMLNMIHFHAPGSTTLYKYVPKEILPVDYGGKIESVASLKGKLKRTIENRRAWFEETRYMRADESKRQDSRSKEYTTELFGMEGSFRKLSID</sequence>
<dbReference type="PANTHER" id="PTHR10174:SF224">
    <property type="entry name" value="RETINOL-BINDING PROTEIN PINTA"/>
    <property type="match status" value="1"/>
</dbReference>
<proteinExistence type="predicted"/>
<dbReference type="Pfam" id="PF00650">
    <property type="entry name" value="CRAL_TRIO"/>
    <property type="match status" value="1"/>
</dbReference>
<evidence type="ECO:0000313" key="3">
    <source>
        <dbReference type="Proteomes" id="UP000792457"/>
    </source>
</evidence>
<organism evidence="2 3">
    <name type="scientific">Ladona fulva</name>
    <name type="common">Scarce chaser dragonfly</name>
    <name type="synonym">Libellula fulva</name>
    <dbReference type="NCBI Taxonomy" id="123851"/>
    <lineage>
        <taxon>Eukaryota</taxon>
        <taxon>Metazoa</taxon>
        <taxon>Ecdysozoa</taxon>
        <taxon>Arthropoda</taxon>
        <taxon>Hexapoda</taxon>
        <taxon>Insecta</taxon>
        <taxon>Pterygota</taxon>
        <taxon>Palaeoptera</taxon>
        <taxon>Odonata</taxon>
        <taxon>Epiprocta</taxon>
        <taxon>Anisoptera</taxon>
        <taxon>Libelluloidea</taxon>
        <taxon>Libellulidae</taxon>
        <taxon>Ladona</taxon>
    </lineage>
</organism>
<dbReference type="PROSITE" id="PS50191">
    <property type="entry name" value="CRAL_TRIO"/>
    <property type="match status" value="1"/>
</dbReference>
<dbReference type="InterPro" id="IPR036273">
    <property type="entry name" value="CRAL/TRIO_N_dom_sf"/>
</dbReference>
<comment type="caution">
    <text evidence="2">The sequence shown here is derived from an EMBL/GenBank/DDBJ whole genome shotgun (WGS) entry which is preliminary data.</text>
</comment>